<dbReference type="SUPFAM" id="SSF54637">
    <property type="entry name" value="Thioesterase/thiol ester dehydrase-isomerase"/>
    <property type="match status" value="1"/>
</dbReference>
<evidence type="ECO:0000313" key="3">
    <source>
        <dbReference type="EMBL" id="ATH96232.1"/>
    </source>
</evidence>
<dbReference type="Pfam" id="PF01575">
    <property type="entry name" value="MaoC_dehydratas"/>
    <property type="match status" value="1"/>
</dbReference>
<evidence type="ECO:0000259" key="2">
    <source>
        <dbReference type="Pfam" id="PF01575"/>
    </source>
</evidence>
<organism evidence="3 4">
    <name type="scientific">Dermabacter jinjuensis</name>
    <dbReference type="NCBI Taxonomy" id="1667168"/>
    <lineage>
        <taxon>Bacteria</taxon>
        <taxon>Bacillati</taxon>
        <taxon>Actinomycetota</taxon>
        <taxon>Actinomycetes</taxon>
        <taxon>Micrococcales</taxon>
        <taxon>Dermabacteraceae</taxon>
        <taxon>Dermabacter</taxon>
    </lineage>
</organism>
<feature type="domain" description="MaoC-like" evidence="2">
    <location>
        <begin position="14"/>
        <end position="103"/>
    </location>
</feature>
<proteinExistence type="inferred from homology"/>
<accession>A0ABN5DM55</accession>
<reference evidence="3 4" key="1">
    <citation type="journal article" date="2016" name="Int. J. Syst. Evol. Microbiol.">
        <title>Dermabacter jinjuensis sp. nov., a novel species of the genus Dermabacter isolated from a clinical specimen.</title>
        <authorList>
            <person name="Park Y.K."/>
            <person name="Lee K.M."/>
            <person name="Lee W.K."/>
            <person name="Cho M.J."/>
            <person name="Lee H.S."/>
            <person name="Cho Y.G."/>
            <person name="Lee Y.C."/>
            <person name="Lee W.K."/>
            <person name="Seong W.K."/>
            <person name="Hwang K.J."/>
        </authorList>
    </citation>
    <scope>NUCLEOTIDE SEQUENCE [LARGE SCALE GENOMIC DNA]</scope>
    <source>
        <strain evidence="3 4">32T</strain>
    </source>
</reference>
<comment type="similarity">
    <text evidence="1">Belongs to the enoyl-CoA hydratase/isomerase family.</text>
</comment>
<dbReference type="InterPro" id="IPR003965">
    <property type="entry name" value="Fatty_acid_synthase"/>
</dbReference>
<name>A0ABN5DM55_9MICO</name>
<dbReference type="PANTHER" id="PTHR43841">
    <property type="entry name" value="3-HYDROXYACYL-THIOESTER DEHYDRATASE HTDX-RELATED"/>
    <property type="match status" value="1"/>
</dbReference>
<dbReference type="PRINTS" id="PR01483">
    <property type="entry name" value="FASYNTHASE"/>
</dbReference>
<dbReference type="RefSeq" id="WP_096882680.1">
    <property type="nucleotide sequence ID" value="NZ_CP023482.1"/>
</dbReference>
<dbReference type="Gene3D" id="3.10.129.10">
    <property type="entry name" value="Hotdog Thioesterase"/>
    <property type="match status" value="1"/>
</dbReference>
<sequence length="144" mass="15432">MTTPTTPTLETLAKGDVVARETRRFTRDSLVRYAGASGDFNPIHYNDAFAREVGLPSVIAHGMLTMGTVIAPVLDWLGDPGRLVSYETRFTRPVEVPALGGVDIDIEAAVGLVTPEEGTARIDITASVDGHKVLTKCRAVVRLA</sequence>
<evidence type="ECO:0000313" key="4">
    <source>
        <dbReference type="Proteomes" id="UP000815698"/>
    </source>
</evidence>
<dbReference type="InterPro" id="IPR002539">
    <property type="entry name" value="MaoC-like_dom"/>
</dbReference>
<dbReference type="Proteomes" id="UP000815698">
    <property type="component" value="Chromosome"/>
</dbReference>
<evidence type="ECO:0000256" key="1">
    <source>
        <dbReference type="ARBA" id="ARBA00005254"/>
    </source>
</evidence>
<dbReference type="PANTHER" id="PTHR43841:SF3">
    <property type="entry name" value="(3R)-HYDROXYACYL-ACP DEHYDRATASE SUBUNIT HADB"/>
    <property type="match status" value="1"/>
</dbReference>
<keyword evidence="4" id="KW-1185">Reference proteome</keyword>
<dbReference type="EMBL" id="CP023482">
    <property type="protein sequence ID" value="ATH96232.1"/>
    <property type="molecule type" value="Genomic_DNA"/>
</dbReference>
<gene>
    <name evidence="3" type="ORF">COP05_03340</name>
</gene>
<protein>
    <submittedName>
        <fullName evidence="3">Acyl dehydratase</fullName>
    </submittedName>
</protein>
<dbReference type="InterPro" id="IPR029069">
    <property type="entry name" value="HotDog_dom_sf"/>
</dbReference>